<accession>A0A6J5MTP6</accession>
<sequence length="72" mass="7600">MANFTITGKKNPGDLITAAGGASPVVAADTITIHGYREPIGEAIRRGLIRTASVSGNTTVFQLEQNPDKFNQ</sequence>
<name>A0A6J5MTP6_9CAUD</name>
<evidence type="ECO:0000313" key="1">
    <source>
        <dbReference type="EMBL" id="CAB4150118.1"/>
    </source>
</evidence>
<organism evidence="1">
    <name type="scientific">uncultured Caudovirales phage</name>
    <dbReference type="NCBI Taxonomy" id="2100421"/>
    <lineage>
        <taxon>Viruses</taxon>
        <taxon>Duplodnaviria</taxon>
        <taxon>Heunggongvirae</taxon>
        <taxon>Uroviricota</taxon>
        <taxon>Caudoviricetes</taxon>
        <taxon>Peduoviridae</taxon>
        <taxon>Maltschvirus</taxon>
        <taxon>Maltschvirus maltsch</taxon>
    </lineage>
</organism>
<protein>
    <submittedName>
        <fullName evidence="1">Uncharacterized protein</fullName>
    </submittedName>
</protein>
<gene>
    <name evidence="1" type="ORF">UFOVP562_5</name>
</gene>
<proteinExistence type="predicted"/>
<reference evidence="1" key="1">
    <citation type="submission" date="2020-04" db="EMBL/GenBank/DDBJ databases">
        <authorList>
            <person name="Chiriac C."/>
            <person name="Salcher M."/>
            <person name="Ghai R."/>
            <person name="Kavagutti S V."/>
        </authorList>
    </citation>
    <scope>NUCLEOTIDE SEQUENCE</scope>
</reference>
<dbReference type="EMBL" id="LR796537">
    <property type="protein sequence ID" value="CAB4150118.1"/>
    <property type="molecule type" value="Genomic_DNA"/>
</dbReference>